<name>A0A1F5SZY3_9BACT</name>
<evidence type="ECO:0000256" key="8">
    <source>
        <dbReference type="SAM" id="Phobius"/>
    </source>
</evidence>
<evidence type="ECO:0000256" key="7">
    <source>
        <dbReference type="ARBA" id="ARBA00023136"/>
    </source>
</evidence>
<protein>
    <recommendedName>
        <fullName evidence="11">AI-2E family transporter</fullName>
    </recommendedName>
</protein>
<dbReference type="STRING" id="1798002.A2478_04830"/>
<keyword evidence="6 8" id="KW-1133">Transmembrane helix</keyword>
<evidence type="ECO:0000313" key="10">
    <source>
        <dbReference type="Proteomes" id="UP000179001"/>
    </source>
</evidence>
<proteinExistence type="inferred from homology"/>
<feature type="transmembrane region" description="Helical" evidence="8">
    <location>
        <begin position="149"/>
        <end position="171"/>
    </location>
</feature>
<dbReference type="InterPro" id="IPR002549">
    <property type="entry name" value="AI-2E-like"/>
</dbReference>
<evidence type="ECO:0000256" key="3">
    <source>
        <dbReference type="ARBA" id="ARBA00022448"/>
    </source>
</evidence>
<dbReference type="EMBL" id="MFGJ01000007">
    <property type="protein sequence ID" value="OGF31781.1"/>
    <property type="molecule type" value="Genomic_DNA"/>
</dbReference>
<evidence type="ECO:0000256" key="2">
    <source>
        <dbReference type="ARBA" id="ARBA00009773"/>
    </source>
</evidence>
<evidence type="ECO:0000256" key="5">
    <source>
        <dbReference type="ARBA" id="ARBA00022692"/>
    </source>
</evidence>
<dbReference type="AlphaFoldDB" id="A0A1F5SZY3"/>
<feature type="transmembrane region" description="Helical" evidence="8">
    <location>
        <begin position="36"/>
        <end position="56"/>
    </location>
</feature>
<feature type="transmembrane region" description="Helical" evidence="8">
    <location>
        <begin position="68"/>
        <end position="90"/>
    </location>
</feature>
<evidence type="ECO:0000313" key="9">
    <source>
        <dbReference type="EMBL" id="OGF31781.1"/>
    </source>
</evidence>
<dbReference type="Pfam" id="PF01594">
    <property type="entry name" value="AI-2E_transport"/>
    <property type="match status" value="1"/>
</dbReference>
<dbReference type="GO" id="GO:0055085">
    <property type="term" value="P:transmembrane transport"/>
    <property type="evidence" value="ECO:0007669"/>
    <property type="project" value="TreeGrafter"/>
</dbReference>
<keyword evidence="5 8" id="KW-0812">Transmembrane</keyword>
<feature type="transmembrane region" description="Helical" evidence="8">
    <location>
        <begin position="7"/>
        <end position="30"/>
    </location>
</feature>
<comment type="caution">
    <text evidence="9">The sequence shown here is derived from an EMBL/GenBank/DDBJ whole genome shotgun (WGS) entry which is preliminary data.</text>
</comment>
<gene>
    <name evidence="9" type="ORF">A2478_04830</name>
</gene>
<dbReference type="Proteomes" id="UP000179001">
    <property type="component" value="Unassembled WGS sequence"/>
</dbReference>
<keyword evidence="7 8" id="KW-0472">Membrane</keyword>
<reference evidence="9 10" key="1">
    <citation type="journal article" date="2016" name="Nat. Commun.">
        <title>Thousands of microbial genomes shed light on interconnected biogeochemical processes in an aquifer system.</title>
        <authorList>
            <person name="Anantharaman K."/>
            <person name="Brown C.T."/>
            <person name="Hug L.A."/>
            <person name="Sharon I."/>
            <person name="Castelle C.J."/>
            <person name="Probst A.J."/>
            <person name="Thomas B.C."/>
            <person name="Singh A."/>
            <person name="Wilkins M.J."/>
            <person name="Karaoz U."/>
            <person name="Brodie E.L."/>
            <person name="Williams K.H."/>
            <person name="Hubbard S.S."/>
            <person name="Banfield J.F."/>
        </authorList>
    </citation>
    <scope>NUCLEOTIDE SEQUENCE [LARGE SCALE GENOMIC DNA]</scope>
</reference>
<comment type="similarity">
    <text evidence="2">Belongs to the autoinducer-2 exporter (AI-2E) (TC 2.A.86) family.</text>
</comment>
<organism evidence="9 10">
    <name type="scientific">Candidatus Falkowbacteria bacterium RIFOXYC2_FULL_36_12</name>
    <dbReference type="NCBI Taxonomy" id="1798002"/>
    <lineage>
        <taxon>Bacteria</taxon>
        <taxon>Candidatus Falkowiibacteriota</taxon>
    </lineage>
</organism>
<dbReference type="GO" id="GO:0005886">
    <property type="term" value="C:plasma membrane"/>
    <property type="evidence" value="ECO:0007669"/>
    <property type="project" value="UniProtKB-SubCell"/>
</dbReference>
<feature type="transmembrane region" description="Helical" evidence="8">
    <location>
        <begin position="317"/>
        <end position="339"/>
    </location>
</feature>
<comment type="subcellular location">
    <subcellularLocation>
        <location evidence="1">Cell membrane</location>
        <topology evidence="1">Multi-pass membrane protein</topology>
    </subcellularLocation>
</comment>
<accession>A0A1F5SZY3</accession>
<feature type="transmembrane region" description="Helical" evidence="8">
    <location>
        <begin position="211"/>
        <end position="242"/>
    </location>
</feature>
<evidence type="ECO:0000256" key="4">
    <source>
        <dbReference type="ARBA" id="ARBA00022475"/>
    </source>
</evidence>
<dbReference type="PANTHER" id="PTHR21716:SF53">
    <property type="entry name" value="PERMEASE PERM-RELATED"/>
    <property type="match status" value="1"/>
</dbReference>
<evidence type="ECO:0000256" key="6">
    <source>
        <dbReference type="ARBA" id="ARBA00022989"/>
    </source>
</evidence>
<evidence type="ECO:0000256" key="1">
    <source>
        <dbReference type="ARBA" id="ARBA00004651"/>
    </source>
</evidence>
<sequence length="349" mass="38670">MSETRNQLVNLSILTIIKFFLVILLIIFLYLIRDLILILFVSLILSSALSPGVDFLTKKKIPRTLSILFFFLLFIAIAIAIITLIVPVLISQFSELLQSGPVYYNKLQTLFSSLQTFSAEHGQSDNFLKALNIFQSEISASAGGFIGSLFQFFGGIFSFVITLVLTFYLLLEENAIKRASQMIVPYKYHVFLSELINKIQKKISSWLKGQIVLSLLIGFFVFISMMTLGVKYALVLALLAFLGEFIPYLGPVLAALPAILVAFIDSPLKALFVFIIFVIIQQVENHILVPKIMQKAVGLNPLISILALLIGARLGGVMGVILAIPITTAIIVIISEIFTKDIKTDQISS</sequence>
<dbReference type="PANTHER" id="PTHR21716">
    <property type="entry name" value="TRANSMEMBRANE PROTEIN"/>
    <property type="match status" value="1"/>
</dbReference>
<evidence type="ECO:0008006" key="11">
    <source>
        <dbReference type="Google" id="ProtNLM"/>
    </source>
</evidence>
<keyword evidence="3" id="KW-0813">Transport</keyword>
<keyword evidence="4" id="KW-1003">Cell membrane</keyword>